<evidence type="ECO:0000256" key="1">
    <source>
        <dbReference type="ARBA" id="ARBA00022737"/>
    </source>
</evidence>
<evidence type="ECO:0000259" key="3">
    <source>
        <dbReference type="Pfam" id="PF19087"/>
    </source>
</evidence>
<keyword evidence="1" id="KW-0677">Repeat</keyword>
<accession>A0A0R1GPX8</accession>
<gene>
    <name evidence="4" type="ORF">FD07_GL001090</name>
</gene>
<organism evidence="4 5">
    <name type="scientific">Levilactobacillus parabrevis ATCC 53295</name>
    <dbReference type="NCBI Taxonomy" id="1267003"/>
    <lineage>
        <taxon>Bacteria</taxon>
        <taxon>Bacillati</taxon>
        <taxon>Bacillota</taxon>
        <taxon>Bacilli</taxon>
        <taxon>Lactobacillales</taxon>
        <taxon>Lactobacillaceae</taxon>
        <taxon>Levilactobacillus</taxon>
    </lineage>
</organism>
<comment type="caution">
    <text evidence="4">The sequence shown here is derived from an EMBL/GenBank/DDBJ whole genome shotgun (WGS) entry which is preliminary data.</text>
</comment>
<dbReference type="Pfam" id="PF06458">
    <property type="entry name" value="MucBP"/>
    <property type="match status" value="1"/>
</dbReference>
<dbReference type="EMBL" id="AZCZ01000029">
    <property type="protein sequence ID" value="KRK36108.1"/>
    <property type="molecule type" value="Genomic_DNA"/>
</dbReference>
<dbReference type="Proteomes" id="UP000051176">
    <property type="component" value="Unassembled WGS sequence"/>
</dbReference>
<feature type="domain" description="DUF5776" evidence="3">
    <location>
        <begin position="430"/>
        <end position="499"/>
    </location>
</feature>
<dbReference type="eggNOG" id="COG4886">
    <property type="taxonomic scope" value="Bacteria"/>
</dbReference>
<dbReference type="Gene3D" id="3.10.20.320">
    <property type="entry name" value="Putative peptidoglycan bound protein (lpxtg motif)"/>
    <property type="match status" value="1"/>
</dbReference>
<evidence type="ECO:0000313" key="5">
    <source>
        <dbReference type="Proteomes" id="UP000051176"/>
    </source>
</evidence>
<sequence>MAKRIIQNMVNGGTFADNPPEETLGNFIFGPTSTAILNKAKAQVYYELWFIKEAAEYQSDENSFNLEKAHEDYTKNVLPKILSDLNLNRDIFAGAFDSRVNFEEKICSTAETFCPTFYINYDAPDFAKTFAQLNLDATASNAYKLWTTTYVKDYLTPQLDANGNVLSYSLDGRLITSRVIDNGLIALIFGNESPSTPASSSPAPTSQPVTVHYVDDQGNTLKPDKTLTGSLNDTYKAEPLTIAGYTLAKTAGTESGTFSDTAQSVTYTYAKNAVVKATVLSATKKIGLYSSPDFSSKTLKQWYAKKSRLNRPMFEVIGTATSKTGVKRYQVKDINSESDTFGQTGYITANTDYTTSAYYAPAYKRITVISPNGVDAYGQKDLTHQKAHYKQGQVLTIKKVVTQNMTTRFLLNNGTYITANKKLVTAGKLTMPKRVQAKKALNRYGTANLTKRNRHYTKKAHATFKVKGWAYSNANDFSKGDTLRYKVAGGYITANKHLVRTID</sequence>
<dbReference type="AlphaFoldDB" id="A0A0R1GPX8"/>
<proteinExistence type="predicted"/>
<dbReference type="STRING" id="357278.IV61_GL001387"/>
<reference evidence="4 5" key="1">
    <citation type="journal article" date="2015" name="Genome Announc.">
        <title>Expanding the biotechnology potential of lactobacilli through comparative genomics of 213 strains and associated genera.</title>
        <authorList>
            <person name="Sun Z."/>
            <person name="Harris H.M."/>
            <person name="McCann A."/>
            <person name="Guo C."/>
            <person name="Argimon S."/>
            <person name="Zhang W."/>
            <person name="Yang X."/>
            <person name="Jeffery I.B."/>
            <person name="Cooney J.C."/>
            <person name="Kagawa T.F."/>
            <person name="Liu W."/>
            <person name="Song Y."/>
            <person name="Salvetti E."/>
            <person name="Wrobel A."/>
            <person name="Rasinkangas P."/>
            <person name="Parkhill J."/>
            <person name="Rea M.C."/>
            <person name="O'Sullivan O."/>
            <person name="Ritari J."/>
            <person name="Douillard F.P."/>
            <person name="Paul Ross R."/>
            <person name="Yang R."/>
            <person name="Briner A.E."/>
            <person name="Felis G.E."/>
            <person name="de Vos W.M."/>
            <person name="Barrangou R."/>
            <person name="Klaenhammer T.R."/>
            <person name="Caufield P.W."/>
            <person name="Cui Y."/>
            <person name="Zhang H."/>
            <person name="O'Toole P.W."/>
        </authorList>
    </citation>
    <scope>NUCLEOTIDE SEQUENCE [LARGE SCALE GENOMIC DNA]</scope>
    <source>
        <strain evidence="4 5">ATCC 53295</strain>
    </source>
</reference>
<feature type="domain" description="MucBP" evidence="2">
    <location>
        <begin position="208"/>
        <end position="269"/>
    </location>
</feature>
<keyword evidence="5" id="KW-1185">Reference proteome</keyword>
<evidence type="ECO:0000259" key="2">
    <source>
        <dbReference type="Pfam" id="PF06458"/>
    </source>
</evidence>
<protein>
    <recommendedName>
        <fullName evidence="6">MucBP domain-containing protein</fullName>
    </recommendedName>
</protein>
<evidence type="ECO:0008006" key="6">
    <source>
        <dbReference type="Google" id="ProtNLM"/>
    </source>
</evidence>
<name>A0A0R1GPX8_9LACO</name>
<dbReference type="PATRIC" id="fig|1267003.4.peg.1157"/>
<dbReference type="InterPro" id="IPR009459">
    <property type="entry name" value="MucBP_dom"/>
</dbReference>
<dbReference type="InterPro" id="IPR044081">
    <property type="entry name" value="DUF5776"/>
</dbReference>
<dbReference type="Pfam" id="PF19087">
    <property type="entry name" value="DUF5776"/>
    <property type="match status" value="2"/>
</dbReference>
<evidence type="ECO:0000313" key="4">
    <source>
        <dbReference type="EMBL" id="KRK36108.1"/>
    </source>
</evidence>
<feature type="domain" description="DUF5776" evidence="3">
    <location>
        <begin position="358"/>
        <end position="424"/>
    </location>
</feature>